<name>A0A6G4R5Z8_9CAUL</name>
<reference evidence="1" key="1">
    <citation type="submission" date="2020-02" db="EMBL/GenBank/DDBJ databases">
        <authorList>
            <person name="Gao J."/>
            <person name="Sun J."/>
        </authorList>
    </citation>
    <scope>NUCLEOTIDE SEQUENCE</scope>
    <source>
        <strain evidence="1">602-2</strain>
    </source>
</reference>
<dbReference type="RefSeq" id="WP_165262996.1">
    <property type="nucleotide sequence ID" value="NZ_JAAKGT010000020.1"/>
</dbReference>
<evidence type="ECO:0000313" key="1">
    <source>
        <dbReference type="EMBL" id="NGM52568.1"/>
    </source>
</evidence>
<comment type="caution">
    <text evidence="1">The sequence shown here is derived from an EMBL/GenBank/DDBJ whole genome shotgun (WGS) entry which is preliminary data.</text>
</comment>
<dbReference type="EMBL" id="JAAKGT010000020">
    <property type="protein sequence ID" value="NGM52568.1"/>
    <property type="molecule type" value="Genomic_DNA"/>
</dbReference>
<sequence>MKTKLLALIGAAVVIVVLSFNALVAAPVASAIGQDDRNKGLTLVAYRAYAVSPSILTLDLWSVEEAAPVDLFRVLFQAAEALKDKRFDRVNLARGGHTIFVLDGGAFQVLGQEHALGQNPIYMIRTLPEKLRTPSGSPAFETWTGGWLGVLGEQMEDSNAFAQAWAEGKAPSGGPRY</sequence>
<protein>
    <submittedName>
        <fullName evidence="1">Uncharacterized protein</fullName>
    </submittedName>
</protein>
<accession>A0A6G4R5Z8</accession>
<gene>
    <name evidence="1" type="ORF">G5B46_23395</name>
</gene>
<dbReference type="AlphaFoldDB" id="A0A6G4R5Z8"/>
<proteinExistence type="predicted"/>
<organism evidence="1">
    <name type="scientific">Caulobacter sp. 602-2</name>
    <dbReference type="NCBI Taxonomy" id="2710887"/>
    <lineage>
        <taxon>Bacteria</taxon>
        <taxon>Pseudomonadati</taxon>
        <taxon>Pseudomonadota</taxon>
        <taxon>Alphaproteobacteria</taxon>
        <taxon>Caulobacterales</taxon>
        <taxon>Caulobacteraceae</taxon>
        <taxon>Caulobacter</taxon>
    </lineage>
</organism>